<accession>A0ABQ9IGR5</accession>
<sequence length="75" mass="8520">MYTDSVSCVKVESEMTDWFQLEKGLKQGSASSKFLFVVKMAITVEADVMGDMVFAVDIVVRIMKRIKCKNSWLYG</sequence>
<reference evidence="1 2" key="1">
    <citation type="submission" date="2023-02" db="EMBL/GenBank/DDBJ databases">
        <title>LHISI_Scaffold_Assembly.</title>
        <authorList>
            <person name="Stuart O.P."/>
            <person name="Cleave R."/>
            <person name="Magrath M.J.L."/>
            <person name="Mikheyev A.S."/>
        </authorList>
    </citation>
    <scope>NUCLEOTIDE SEQUENCE [LARGE SCALE GENOMIC DNA]</scope>
    <source>
        <strain evidence="1">Daus_M_001</strain>
        <tissue evidence="1">Leg muscle</tissue>
    </source>
</reference>
<proteinExistence type="predicted"/>
<dbReference type="Proteomes" id="UP001159363">
    <property type="component" value="Chromosome 1"/>
</dbReference>
<evidence type="ECO:0000313" key="1">
    <source>
        <dbReference type="EMBL" id="KAJ8895878.1"/>
    </source>
</evidence>
<dbReference type="EMBL" id="JARBHB010000001">
    <property type="protein sequence ID" value="KAJ8895878.1"/>
    <property type="molecule type" value="Genomic_DNA"/>
</dbReference>
<organism evidence="1 2">
    <name type="scientific">Dryococelus australis</name>
    <dbReference type="NCBI Taxonomy" id="614101"/>
    <lineage>
        <taxon>Eukaryota</taxon>
        <taxon>Metazoa</taxon>
        <taxon>Ecdysozoa</taxon>
        <taxon>Arthropoda</taxon>
        <taxon>Hexapoda</taxon>
        <taxon>Insecta</taxon>
        <taxon>Pterygota</taxon>
        <taxon>Neoptera</taxon>
        <taxon>Polyneoptera</taxon>
        <taxon>Phasmatodea</taxon>
        <taxon>Verophasmatodea</taxon>
        <taxon>Anareolatae</taxon>
        <taxon>Phasmatidae</taxon>
        <taxon>Eurycanthinae</taxon>
        <taxon>Dryococelus</taxon>
    </lineage>
</organism>
<keyword evidence="2" id="KW-1185">Reference proteome</keyword>
<evidence type="ECO:0000313" key="2">
    <source>
        <dbReference type="Proteomes" id="UP001159363"/>
    </source>
</evidence>
<gene>
    <name evidence="1" type="ORF">PR048_001218</name>
</gene>
<name>A0ABQ9IGR5_9NEOP</name>
<comment type="caution">
    <text evidence="1">The sequence shown here is derived from an EMBL/GenBank/DDBJ whole genome shotgun (WGS) entry which is preliminary data.</text>
</comment>
<protein>
    <submittedName>
        <fullName evidence="1">Uncharacterized protein</fullName>
    </submittedName>
</protein>